<reference evidence="1 2" key="1">
    <citation type="submission" date="2021-10" db="EMBL/GenBank/DDBJ databases">
        <title>Lutispora strain m25 sp. nov., a thermophilic, non-spore-forming bacterium isolated from a lab-scale methanogenic bioreactor digesting anaerobic sludge.</title>
        <authorList>
            <person name="El Houari A."/>
            <person name="Mcdonald J."/>
        </authorList>
    </citation>
    <scope>NUCLEOTIDE SEQUENCE [LARGE SCALE GENOMIC DNA]</scope>
    <source>
        <strain evidence="2">m25</strain>
    </source>
</reference>
<accession>A0ABT1NJI4</accession>
<keyword evidence="2" id="KW-1185">Reference proteome</keyword>
<dbReference type="Proteomes" id="UP001651880">
    <property type="component" value="Unassembled WGS sequence"/>
</dbReference>
<dbReference type="EMBL" id="JAJEKE010000014">
    <property type="protein sequence ID" value="MCQ1530749.1"/>
    <property type="molecule type" value="Genomic_DNA"/>
</dbReference>
<proteinExistence type="predicted"/>
<organism evidence="1 2">
    <name type="scientific">Lutispora saccharofermentans</name>
    <dbReference type="NCBI Taxonomy" id="3024236"/>
    <lineage>
        <taxon>Bacteria</taxon>
        <taxon>Bacillati</taxon>
        <taxon>Bacillota</taxon>
        <taxon>Clostridia</taxon>
        <taxon>Lutisporales</taxon>
        <taxon>Lutisporaceae</taxon>
        <taxon>Lutispora</taxon>
    </lineage>
</organism>
<name>A0ABT1NJI4_9FIRM</name>
<protein>
    <submittedName>
        <fullName evidence="1">FeoB-associated Cys-rich membrane protein</fullName>
    </submittedName>
</protein>
<sequence>MINYILGGIIFGLMILASIKTIKRIKNESCACGGSCSGCHSKCECGHDDNP</sequence>
<dbReference type="RefSeq" id="WP_255228270.1">
    <property type="nucleotide sequence ID" value="NZ_JAJEKE010000014.1"/>
</dbReference>
<comment type="caution">
    <text evidence="1">The sequence shown here is derived from an EMBL/GenBank/DDBJ whole genome shotgun (WGS) entry which is preliminary data.</text>
</comment>
<gene>
    <name evidence="1" type="ORF">LJD61_14495</name>
</gene>
<evidence type="ECO:0000313" key="2">
    <source>
        <dbReference type="Proteomes" id="UP001651880"/>
    </source>
</evidence>
<dbReference type="Pfam" id="PF12669">
    <property type="entry name" value="FeoB_associated"/>
    <property type="match status" value="1"/>
</dbReference>
<evidence type="ECO:0000313" key="1">
    <source>
        <dbReference type="EMBL" id="MCQ1530749.1"/>
    </source>
</evidence>